<dbReference type="RefSeq" id="WP_193505595.1">
    <property type="nucleotide sequence ID" value="NZ_BMSO01000009.1"/>
</dbReference>
<reference evidence="2 3" key="2">
    <citation type="journal article" date="2024" name="Microb. Biotechnol.">
        <title>The involvement of multiple ABC transporters in daunorubicin efflux in Streptomyces coeruleorubidus.</title>
        <authorList>
            <person name="Dong J."/>
            <person name="Ning J."/>
            <person name="Tian Y."/>
            <person name="Li H."/>
            <person name="Chen H."/>
            <person name="Guan W."/>
        </authorList>
    </citation>
    <scope>NUCLEOTIDE SEQUENCE [LARGE SCALE GENOMIC DNA]</scope>
    <source>
        <strain evidence="2 3">CICC 11043</strain>
    </source>
</reference>
<evidence type="ECO:0000313" key="3">
    <source>
        <dbReference type="Proteomes" id="UP001305002"/>
    </source>
</evidence>
<protein>
    <recommendedName>
        <fullName evidence="4">ABC transporter permease</fullName>
    </recommendedName>
</protein>
<evidence type="ECO:0000313" key="2">
    <source>
        <dbReference type="EMBL" id="WOT35031.1"/>
    </source>
</evidence>
<organism evidence="2 3">
    <name type="scientific">Streptomyces coeruleorubidus</name>
    <dbReference type="NCBI Taxonomy" id="116188"/>
    <lineage>
        <taxon>Bacteria</taxon>
        <taxon>Bacillati</taxon>
        <taxon>Actinomycetota</taxon>
        <taxon>Actinomycetes</taxon>
        <taxon>Kitasatosporales</taxon>
        <taxon>Streptomycetaceae</taxon>
        <taxon>Streptomyces</taxon>
    </lineage>
</organism>
<sequence>MIWWLKVRRAHLVLPGSLLMYAVLLLALNGRSFMMPTWSASTVQTRLTLFVPLVVTIGLALCMESRLAAPELSGVRSVNRLDICMSAVSTLGALLLGALLSFLADSPEFATAGRNSAFLSGLFLVAWPALREAAALIPAAWIFVVMLAGYRSPLDAYPWAIIPEPVDRPHAWTVAFLAFLVGIFVQGRTMQKESL</sequence>
<keyword evidence="1" id="KW-0472">Membrane</keyword>
<feature type="transmembrane region" description="Helical" evidence="1">
    <location>
        <begin position="81"/>
        <end position="103"/>
    </location>
</feature>
<proteinExistence type="predicted"/>
<dbReference type="Proteomes" id="UP001305002">
    <property type="component" value="Chromosome"/>
</dbReference>
<accession>A0ABZ0KAV2</accession>
<feature type="transmembrane region" description="Helical" evidence="1">
    <location>
        <begin position="49"/>
        <end position="69"/>
    </location>
</feature>
<reference evidence="2 3" key="1">
    <citation type="journal article" date="2021" name="J. Microbiol. Biotechnol.">
        <title>An Efficient Markerless Deletion System Suitable for the Industrial Strains of Streptomyces.</title>
        <authorList>
            <person name="Dong J."/>
            <person name="Wei J."/>
            <person name="Li H."/>
            <person name="Zhao S."/>
            <person name="Guan W."/>
        </authorList>
    </citation>
    <scope>NUCLEOTIDE SEQUENCE [LARGE SCALE GENOMIC DNA]</scope>
    <source>
        <strain evidence="2 3">CICC 11043</strain>
    </source>
</reference>
<dbReference type="EMBL" id="CP137524">
    <property type="protein sequence ID" value="WOT35031.1"/>
    <property type="molecule type" value="Genomic_DNA"/>
</dbReference>
<feature type="transmembrane region" description="Helical" evidence="1">
    <location>
        <begin position="12"/>
        <end position="29"/>
    </location>
</feature>
<feature type="transmembrane region" description="Helical" evidence="1">
    <location>
        <begin position="133"/>
        <end position="150"/>
    </location>
</feature>
<evidence type="ECO:0008006" key="4">
    <source>
        <dbReference type="Google" id="ProtNLM"/>
    </source>
</evidence>
<keyword evidence="1" id="KW-1133">Transmembrane helix</keyword>
<evidence type="ECO:0000256" key="1">
    <source>
        <dbReference type="SAM" id="Phobius"/>
    </source>
</evidence>
<keyword evidence="3" id="KW-1185">Reference proteome</keyword>
<gene>
    <name evidence="2" type="ORF">R5U08_13230</name>
</gene>
<keyword evidence="1" id="KW-0812">Transmembrane</keyword>
<name>A0ABZ0KAV2_STRC4</name>